<dbReference type="InterPro" id="IPR049799">
    <property type="entry name" value="SitI3-like"/>
</dbReference>
<dbReference type="Proteomes" id="UP001596548">
    <property type="component" value="Unassembled WGS sequence"/>
</dbReference>
<comment type="caution">
    <text evidence="1">The sequence shown here is derived from an EMBL/GenBank/DDBJ whole genome shotgun (WGS) entry which is preliminary data.</text>
</comment>
<keyword evidence="2" id="KW-1185">Reference proteome</keyword>
<gene>
    <name evidence="1" type="ORF">ACFQS1_24080</name>
</gene>
<accession>A0ABW2HY88</accession>
<dbReference type="EMBL" id="JBHTBJ010000019">
    <property type="protein sequence ID" value="MFC7277082.1"/>
    <property type="molecule type" value="Genomic_DNA"/>
</dbReference>
<sequence length="149" mass="16078">MAIEYTYYSAADLTTEALRSQVAAVLGGTVTEDGTVVRDGLQTTAYHADPGDEAVAPGLFGFRHRITVRFRFSAVHREFEEHNTALMASVVIGLAGADGVLLFNGEEAVIQVTGGAVIFNAEWDDWAENPETAPLLTQFPSRVLPQPLL</sequence>
<evidence type="ECO:0000313" key="1">
    <source>
        <dbReference type="EMBL" id="MFC7277082.1"/>
    </source>
</evidence>
<organism evidence="1 2">
    <name type="scientific">Paractinoplanes rhizophilus</name>
    <dbReference type="NCBI Taxonomy" id="1416877"/>
    <lineage>
        <taxon>Bacteria</taxon>
        <taxon>Bacillati</taxon>
        <taxon>Actinomycetota</taxon>
        <taxon>Actinomycetes</taxon>
        <taxon>Micromonosporales</taxon>
        <taxon>Micromonosporaceae</taxon>
        <taxon>Paractinoplanes</taxon>
    </lineage>
</organism>
<reference evidence="2" key="1">
    <citation type="journal article" date="2019" name="Int. J. Syst. Evol. Microbiol.">
        <title>The Global Catalogue of Microorganisms (GCM) 10K type strain sequencing project: providing services to taxonomists for standard genome sequencing and annotation.</title>
        <authorList>
            <consortium name="The Broad Institute Genomics Platform"/>
            <consortium name="The Broad Institute Genome Sequencing Center for Infectious Disease"/>
            <person name="Wu L."/>
            <person name="Ma J."/>
        </authorList>
    </citation>
    <scope>NUCLEOTIDE SEQUENCE [LARGE SCALE GENOMIC DNA]</scope>
    <source>
        <strain evidence="2">XZYJT-10</strain>
    </source>
</reference>
<name>A0ABW2HY88_9ACTN</name>
<evidence type="ECO:0000313" key="2">
    <source>
        <dbReference type="Proteomes" id="UP001596548"/>
    </source>
</evidence>
<dbReference type="NCBIfam" id="NF040657">
    <property type="entry name" value="immun_SitI3"/>
    <property type="match status" value="1"/>
</dbReference>
<proteinExistence type="predicted"/>
<protein>
    <submittedName>
        <fullName evidence="1">SitI3 family protein</fullName>
    </submittedName>
</protein>
<dbReference type="RefSeq" id="WP_378972221.1">
    <property type="nucleotide sequence ID" value="NZ_JBHTBJ010000019.1"/>
</dbReference>